<proteinExistence type="predicted"/>
<gene>
    <name evidence="1" type="ORF">VEx25_A0267</name>
</gene>
<accession>A0ABM9WZ21</accession>
<dbReference type="Proteomes" id="UP000242664">
    <property type="component" value="Unassembled WGS sequence"/>
</dbReference>
<evidence type="ECO:0000313" key="1">
    <source>
        <dbReference type="EMBL" id="EDN58438.1"/>
    </source>
</evidence>
<sequence length="40" mass="4343">MAEPAQALPFLHGALGQLFAHHKSTHKIIRSFSSLEEANG</sequence>
<name>A0ABM9WZ21_VIBAE</name>
<keyword evidence="2" id="KW-1185">Reference proteome</keyword>
<dbReference type="EMBL" id="DS267810">
    <property type="protein sequence ID" value="EDN58438.1"/>
    <property type="molecule type" value="Genomic_DNA"/>
</dbReference>
<organism evidence="1 2">
    <name type="scientific">Vibrio antiquarius (strain Ex25)</name>
    <dbReference type="NCBI Taxonomy" id="150340"/>
    <lineage>
        <taxon>Bacteria</taxon>
        <taxon>Pseudomonadati</taxon>
        <taxon>Pseudomonadota</taxon>
        <taxon>Gammaproteobacteria</taxon>
        <taxon>Vibrionales</taxon>
        <taxon>Vibrionaceae</taxon>
        <taxon>Vibrio</taxon>
        <taxon>Vibrio diabolicus subgroup</taxon>
    </lineage>
</organism>
<protein>
    <submittedName>
        <fullName evidence="1">Uncharacterized protein</fullName>
    </submittedName>
</protein>
<reference evidence="2" key="1">
    <citation type="submission" date="2006-10" db="EMBL/GenBank/DDBJ databases">
        <authorList>
            <person name="Heidelberg J."/>
            <person name="Sebastian Y."/>
        </authorList>
    </citation>
    <scope>NUCLEOTIDE SEQUENCE [LARGE SCALE GENOMIC DNA]</scope>
    <source>
        <strain evidence="2">EX25</strain>
    </source>
</reference>
<evidence type="ECO:0000313" key="2">
    <source>
        <dbReference type="Proteomes" id="UP000242664"/>
    </source>
</evidence>